<feature type="chain" id="PRO_5002162975" evidence="1">
    <location>
        <begin position="21"/>
        <end position="72"/>
    </location>
</feature>
<name>A0A0C3CS51_HEBCY</name>
<protein>
    <submittedName>
        <fullName evidence="2">Uncharacterized protein</fullName>
    </submittedName>
</protein>
<keyword evidence="3" id="KW-1185">Reference proteome</keyword>
<keyword evidence="1" id="KW-0732">Signal</keyword>
<evidence type="ECO:0000256" key="1">
    <source>
        <dbReference type="SAM" id="SignalP"/>
    </source>
</evidence>
<dbReference type="Proteomes" id="UP000053424">
    <property type="component" value="Unassembled WGS sequence"/>
</dbReference>
<proteinExistence type="predicted"/>
<dbReference type="EMBL" id="KN831770">
    <property type="protein sequence ID" value="KIM46701.1"/>
    <property type="molecule type" value="Genomic_DNA"/>
</dbReference>
<accession>A0A0C3CS51</accession>
<dbReference type="AlphaFoldDB" id="A0A0C3CS51"/>
<reference evidence="2 3" key="1">
    <citation type="submission" date="2014-04" db="EMBL/GenBank/DDBJ databases">
        <authorList>
            <consortium name="DOE Joint Genome Institute"/>
            <person name="Kuo A."/>
            <person name="Gay G."/>
            <person name="Dore J."/>
            <person name="Kohler A."/>
            <person name="Nagy L.G."/>
            <person name="Floudas D."/>
            <person name="Copeland A."/>
            <person name="Barry K.W."/>
            <person name="Cichocki N."/>
            <person name="Veneault-Fourrey C."/>
            <person name="LaButti K."/>
            <person name="Lindquist E.A."/>
            <person name="Lipzen A."/>
            <person name="Lundell T."/>
            <person name="Morin E."/>
            <person name="Murat C."/>
            <person name="Sun H."/>
            <person name="Tunlid A."/>
            <person name="Henrissat B."/>
            <person name="Grigoriev I.V."/>
            <person name="Hibbett D.S."/>
            <person name="Martin F."/>
            <person name="Nordberg H.P."/>
            <person name="Cantor M.N."/>
            <person name="Hua S.X."/>
        </authorList>
    </citation>
    <scope>NUCLEOTIDE SEQUENCE [LARGE SCALE GENOMIC DNA]</scope>
    <source>
        <strain evidence="3">h7</strain>
    </source>
</reference>
<evidence type="ECO:0000313" key="2">
    <source>
        <dbReference type="EMBL" id="KIM46701.1"/>
    </source>
</evidence>
<dbReference type="HOGENOM" id="CLU_2722522_0_0_1"/>
<evidence type="ECO:0000313" key="3">
    <source>
        <dbReference type="Proteomes" id="UP000053424"/>
    </source>
</evidence>
<feature type="signal peptide" evidence="1">
    <location>
        <begin position="1"/>
        <end position="20"/>
    </location>
</feature>
<reference evidence="3" key="2">
    <citation type="submission" date="2015-01" db="EMBL/GenBank/DDBJ databases">
        <title>Evolutionary Origins and Diversification of the Mycorrhizal Mutualists.</title>
        <authorList>
            <consortium name="DOE Joint Genome Institute"/>
            <consortium name="Mycorrhizal Genomics Consortium"/>
            <person name="Kohler A."/>
            <person name="Kuo A."/>
            <person name="Nagy L.G."/>
            <person name="Floudas D."/>
            <person name="Copeland A."/>
            <person name="Barry K.W."/>
            <person name="Cichocki N."/>
            <person name="Veneault-Fourrey C."/>
            <person name="LaButti K."/>
            <person name="Lindquist E.A."/>
            <person name="Lipzen A."/>
            <person name="Lundell T."/>
            <person name="Morin E."/>
            <person name="Murat C."/>
            <person name="Riley R."/>
            <person name="Ohm R."/>
            <person name="Sun H."/>
            <person name="Tunlid A."/>
            <person name="Henrissat B."/>
            <person name="Grigoriev I.V."/>
            <person name="Hibbett D.S."/>
            <person name="Martin F."/>
        </authorList>
    </citation>
    <scope>NUCLEOTIDE SEQUENCE [LARGE SCALE GENOMIC DNA]</scope>
    <source>
        <strain evidence="3">h7</strain>
    </source>
</reference>
<organism evidence="2 3">
    <name type="scientific">Hebeloma cylindrosporum</name>
    <dbReference type="NCBI Taxonomy" id="76867"/>
    <lineage>
        <taxon>Eukaryota</taxon>
        <taxon>Fungi</taxon>
        <taxon>Dikarya</taxon>
        <taxon>Basidiomycota</taxon>
        <taxon>Agaricomycotina</taxon>
        <taxon>Agaricomycetes</taxon>
        <taxon>Agaricomycetidae</taxon>
        <taxon>Agaricales</taxon>
        <taxon>Agaricineae</taxon>
        <taxon>Hymenogastraceae</taxon>
        <taxon>Hebeloma</taxon>
    </lineage>
</organism>
<sequence>MMFQRYILVILAVALCLVAAAPVLPQFDSVVQGRDGSATPTTYQVALSLVESSSANQADITTKDSSMEAGPR</sequence>
<gene>
    <name evidence="2" type="ORF">M413DRAFT_261003</name>
</gene>